<dbReference type="RefSeq" id="WP_203906691.1">
    <property type="nucleotide sequence ID" value="NZ_BONY01000004.1"/>
</dbReference>
<dbReference type="PROSITE" id="PS51257">
    <property type="entry name" value="PROKAR_LIPOPROTEIN"/>
    <property type="match status" value="1"/>
</dbReference>
<evidence type="ECO:0000313" key="3">
    <source>
        <dbReference type="Proteomes" id="UP000612899"/>
    </source>
</evidence>
<feature type="region of interest" description="Disordered" evidence="1">
    <location>
        <begin position="35"/>
        <end position="62"/>
    </location>
</feature>
<gene>
    <name evidence="2" type="ORF">Rhe02_08150</name>
</gene>
<evidence type="ECO:0000256" key="1">
    <source>
        <dbReference type="SAM" id="MobiDB-lite"/>
    </source>
</evidence>
<sequence>MTKHNPLSLFPHRTVAAVASGLTLAFALTACRSATPPKAEPAPSTPTIGATAEQSRGPTPGGATVVGRLDVLIALTTPDSVIPNPPLSYALLVQPRGGTTTVTYPVDADGTFALPLAPGRYDVASLQIKAADLGAEPVVLPLSAIKRLELQAPASGCVYGGTVHATYGRLPKGSEAQQKALVDRASKNNRENYTFVYRPNGGFVIVGMGITDPSQGQPPTSARDCVQDTFVAIPVTQ</sequence>
<keyword evidence="3" id="KW-1185">Reference proteome</keyword>
<name>A0A8J3Q2M0_9ACTN</name>
<dbReference type="AlphaFoldDB" id="A0A8J3Q2M0"/>
<organism evidence="2 3">
    <name type="scientific">Rhizocola hellebori</name>
    <dbReference type="NCBI Taxonomy" id="1392758"/>
    <lineage>
        <taxon>Bacteria</taxon>
        <taxon>Bacillati</taxon>
        <taxon>Actinomycetota</taxon>
        <taxon>Actinomycetes</taxon>
        <taxon>Micromonosporales</taxon>
        <taxon>Micromonosporaceae</taxon>
        <taxon>Rhizocola</taxon>
    </lineage>
</organism>
<feature type="compositionally biased region" description="Polar residues" evidence="1">
    <location>
        <begin position="45"/>
        <end position="57"/>
    </location>
</feature>
<dbReference type="EMBL" id="BONY01000004">
    <property type="protein sequence ID" value="GIH02748.1"/>
    <property type="molecule type" value="Genomic_DNA"/>
</dbReference>
<proteinExistence type="predicted"/>
<accession>A0A8J3Q2M0</accession>
<evidence type="ECO:0000313" key="2">
    <source>
        <dbReference type="EMBL" id="GIH02748.1"/>
    </source>
</evidence>
<reference evidence="2" key="1">
    <citation type="submission" date="2021-01" db="EMBL/GenBank/DDBJ databases">
        <title>Whole genome shotgun sequence of Rhizocola hellebori NBRC 109834.</title>
        <authorList>
            <person name="Komaki H."/>
            <person name="Tamura T."/>
        </authorList>
    </citation>
    <scope>NUCLEOTIDE SEQUENCE</scope>
    <source>
        <strain evidence="2">NBRC 109834</strain>
    </source>
</reference>
<protein>
    <submittedName>
        <fullName evidence="2">Uncharacterized protein</fullName>
    </submittedName>
</protein>
<comment type="caution">
    <text evidence="2">The sequence shown here is derived from an EMBL/GenBank/DDBJ whole genome shotgun (WGS) entry which is preliminary data.</text>
</comment>
<dbReference type="Proteomes" id="UP000612899">
    <property type="component" value="Unassembled WGS sequence"/>
</dbReference>